<name>A0A7R9HZ79_9NEOP</name>
<keyword evidence="2 3" id="KW-0802">TPR repeat</keyword>
<evidence type="ECO:0000256" key="1">
    <source>
        <dbReference type="ARBA" id="ARBA00022737"/>
    </source>
</evidence>
<proteinExistence type="predicted"/>
<dbReference type="PROSITE" id="PS50005">
    <property type="entry name" value="TPR"/>
    <property type="match status" value="1"/>
</dbReference>
<accession>A0A7R9HZ79</accession>
<protein>
    <submittedName>
        <fullName evidence="4">Uncharacterized protein</fullName>
    </submittedName>
</protein>
<dbReference type="EMBL" id="OD565362">
    <property type="protein sequence ID" value="CAD7441592.1"/>
    <property type="molecule type" value="Genomic_DNA"/>
</dbReference>
<dbReference type="SUPFAM" id="SSF48452">
    <property type="entry name" value="TPR-like"/>
    <property type="match status" value="1"/>
</dbReference>
<keyword evidence="1" id="KW-0677">Repeat</keyword>
<dbReference type="GO" id="GO:0055087">
    <property type="term" value="C:Ski complex"/>
    <property type="evidence" value="ECO:0007669"/>
    <property type="project" value="InterPro"/>
</dbReference>
<evidence type="ECO:0000256" key="2">
    <source>
        <dbReference type="ARBA" id="ARBA00022803"/>
    </source>
</evidence>
<dbReference type="PANTHER" id="PTHR15704:SF7">
    <property type="entry name" value="SUPERKILLER COMPLEX PROTEIN 3"/>
    <property type="match status" value="1"/>
</dbReference>
<reference evidence="4" key="1">
    <citation type="submission" date="2020-11" db="EMBL/GenBank/DDBJ databases">
        <authorList>
            <person name="Tran Van P."/>
        </authorList>
    </citation>
    <scope>NUCLEOTIDE SEQUENCE</scope>
</reference>
<dbReference type="InterPro" id="IPR039226">
    <property type="entry name" value="Ski3/TTC37"/>
</dbReference>
<dbReference type="PANTHER" id="PTHR15704">
    <property type="entry name" value="SUPERKILLER 3 PROTEIN-RELATED"/>
    <property type="match status" value="1"/>
</dbReference>
<sequence length="122" mass="13889">MDSKEVKLLLKEAREAIKNKDHKTALKHCKVSANQGCGVRVMESEVLKHDRNNYNGLVLFGVALQESDQRDQAPKAFRKAIEASPKQILAWQGLASFYEKEETNASKKELLPIYHQLLLLEK</sequence>
<dbReference type="Gene3D" id="1.25.40.10">
    <property type="entry name" value="Tetratricopeptide repeat domain"/>
    <property type="match status" value="1"/>
</dbReference>
<dbReference type="AlphaFoldDB" id="A0A7R9HZ79"/>
<dbReference type="GO" id="GO:0006401">
    <property type="term" value="P:RNA catabolic process"/>
    <property type="evidence" value="ECO:0007669"/>
    <property type="project" value="InterPro"/>
</dbReference>
<evidence type="ECO:0000313" key="4">
    <source>
        <dbReference type="EMBL" id="CAD7441592.1"/>
    </source>
</evidence>
<evidence type="ECO:0000256" key="3">
    <source>
        <dbReference type="PROSITE-ProRule" id="PRU00339"/>
    </source>
</evidence>
<dbReference type="InterPro" id="IPR011990">
    <property type="entry name" value="TPR-like_helical_dom_sf"/>
</dbReference>
<feature type="repeat" description="TPR" evidence="3">
    <location>
        <begin position="54"/>
        <end position="87"/>
    </location>
</feature>
<dbReference type="InterPro" id="IPR019734">
    <property type="entry name" value="TPR_rpt"/>
</dbReference>
<gene>
    <name evidence="4" type="ORF">TBIB3V08_LOCUS4053</name>
</gene>
<organism evidence="4">
    <name type="scientific">Timema bartmani</name>
    <dbReference type="NCBI Taxonomy" id="61472"/>
    <lineage>
        <taxon>Eukaryota</taxon>
        <taxon>Metazoa</taxon>
        <taxon>Ecdysozoa</taxon>
        <taxon>Arthropoda</taxon>
        <taxon>Hexapoda</taxon>
        <taxon>Insecta</taxon>
        <taxon>Pterygota</taxon>
        <taxon>Neoptera</taxon>
        <taxon>Polyneoptera</taxon>
        <taxon>Phasmatodea</taxon>
        <taxon>Timematodea</taxon>
        <taxon>Timematoidea</taxon>
        <taxon>Timematidae</taxon>
        <taxon>Timema</taxon>
    </lineage>
</organism>